<dbReference type="AlphaFoldDB" id="G6ECJ4"/>
<dbReference type="InterPro" id="IPR009075">
    <property type="entry name" value="AcylCo_DH/oxidase_C"/>
</dbReference>
<dbReference type="Gene3D" id="1.20.140.10">
    <property type="entry name" value="Butyryl-CoA Dehydrogenase, subunit A, domain 3"/>
    <property type="match status" value="1"/>
</dbReference>
<dbReference type="Gene3D" id="1.10.540.10">
    <property type="entry name" value="Acyl-CoA dehydrogenase/oxidase, N-terminal domain"/>
    <property type="match status" value="1"/>
</dbReference>
<keyword evidence="9" id="KW-1185">Reference proteome</keyword>
<dbReference type="InterPro" id="IPR013786">
    <property type="entry name" value="AcylCoA_DH/ox_N"/>
</dbReference>
<dbReference type="SUPFAM" id="SSF56645">
    <property type="entry name" value="Acyl-CoA dehydrogenase NM domain-like"/>
    <property type="match status" value="1"/>
</dbReference>
<comment type="caution">
    <text evidence="8">The sequence shown here is derived from an EMBL/GenBank/DDBJ whole genome shotgun (WGS) entry which is preliminary data.</text>
</comment>
<sequence length="354" mass="37699">MHLNFLPTDEQAMLRDSVRRWAANRDVREAGDAVADWAYGAEQGWLMAGLPEEAGGLGGSDADSAIIAEELGRALVRAPLVESGMVAAHLLLAVSAERAEEVAVGGAQPVLAHDEPGMRGHYLALQTSAREAEGWTLTGRKAGLVGEASTLLVSAAMPNGGIGLFEVAPEGAPLRRYETIDGRQGSELLLDATAATLLLEGEAARGALSEAIDRTLVLESAEALGAMEAAFHMTRDYLLTRKQYGQLIGDFQALRHRLADMFIELEQARSIIQVGLAGLASGRVDERARLAAATRARVAQAGLFVCGQAIQLHGGIGVTDEYPVGHFYKRIVAFAARHGGDARQVERFAEFSYS</sequence>
<dbReference type="PANTHER" id="PTHR43884">
    <property type="entry name" value="ACYL-COA DEHYDROGENASE"/>
    <property type="match status" value="1"/>
</dbReference>
<feature type="domain" description="Acyl-CoA dehydrogenase/oxidase C-terminal" evidence="6">
    <location>
        <begin position="220"/>
        <end position="350"/>
    </location>
</feature>
<dbReference type="SUPFAM" id="SSF47203">
    <property type="entry name" value="Acyl-CoA dehydrogenase C-terminal domain-like"/>
    <property type="match status" value="1"/>
</dbReference>
<dbReference type="PATRIC" id="fig|1088721.3.peg.2044"/>
<reference evidence="8 9" key="1">
    <citation type="journal article" date="2012" name="J. Bacteriol.">
        <title>Genome sequence of benzo(a)pyrene-degrading bacterium Novosphingobium pentaromativorans US6-1.</title>
        <authorList>
            <person name="Luo Y.R."/>
            <person name="Kang S.G."/>
            <person name="Kim S.J."/>
            <person name="Kim M.R."/>
            <person name="Li N."/>
            <person name="Lee J.H."/>
            <person name="Kwon K.K."/>
        </authorList>
    </citation>
    <scope>NUCLEOTIDE SEQUENCE [LARGE SCALE GENOMIC DNA]</scope>
    <source>
        <strain evidence="8 9">US6-1</strain>
    </source>
</reference>
<comment type="cofactor">
    <cofactor evidence="1">
        <name>FAD</name>
        <dbReference type="ChEBI" id="CHEBI:57692"/>
    </cofactor>
</comment>
<dbReference type="Pfam" id="PF00441">
    <property type="entry name" value="Acyl-CoA_dh_1"/>
    <property type="match status" value="1"/>
</dbReference>
<dbReference type="RefSeq" id="WP_007012980.1">
    <property type="nucleotide sequence ID" value="NZ_AGFM01000029.1"/>
</dbReference>
<dbReference type="EMBL" id="AGFM01000029">
    <property type="protein sequence ID" value="EHJ60905.1"/>
    <property type="molecule type" value="Genomic_DNA"/>
</dbReference>
<dbReference type="InterPro" id="IPR036250">
    <property type="entry name" value="AcylCo_DH-like_C"/>
</dbReference>
<dbReference type="OrthoDB" id="7328575at2"/>
<proteinExistence type="inferred from homology"/>
<dbReference type="GO" id="GO:0003995">
    <property type="term" value="F:acyl-CoA dehydrogenase activity"/>
    <property type="evidence" value="ECO:0007669"/>
    <property type="project" value="TreeGrafter"/>
</dbReference>
<evidence type="ECO:0000256" key="3">
    <source>
        <dbReference type="ARBA" id="ARBA00022630"/>
    </source>
</evidence>
<comment type="similarity">
    <text evidence="2">Belongs to the acyl-CoA dehydrogenase family.</text>
</comment>
<dbReference type="InterPro" id="IPR037069">
    <property type="entry name" value="AcylCoA_DH/ox_N_sf"/>
</dbReference>
<keyword evidence="4" id="KW-0274">FAD</keyword>
<keyword evidence="3" id="KW-0285">Flavoprotein</keyword>
<evidence type="ECO:0000259" key="6">
    <source>
        <dbReference type="Pfam" id="PF00441"/>
    </source>
</evidence>
<evidence type="ECO:0000313" key="8">
    <source>
        <dbReference type="EMBL" id="EHJ60905.1"/>
    </source>
</evidence>
<dbReference type="eggNOG" id="COG1960">
    <property type="taxonomic scope" value="Bacteria"/>
</dbReference>
<evidence type="ECO:0000256" key="1">
    <source>
        <dbReference type="ARBA" id="ARBA00001974"/>
    </source>
</evidence>
<protein>
    <recommendedName>
        <fullName evidence="10">Acyl-CoA dehydrogenase</fullName>
    </recommendedName>
</protein>
<dbReference type="InterPro" id="IPR009100">
    <property type="entry name" value="AcylCoA_DH/oxidase_NM_dom_sf"/>
</dbReference>
<gene>
    <name evidence="8" type="ORF">NSU_2065</name>
</gene>
<evidence type="ECO:0000313" key="9">
    <source>
        <dbReference type="Proteomes" id="UP000004030"/>
    </source>
</evidence>
<organism evidence="8 9">
    <name type="scientific">Novosphingobium pentaromativorans US6-1</name>
    <dbReference type="NCBI Taxonomy" id="1088721"/>
    <lineage>
        <taxon>Bacteria</taxon>
        <taxon>Pseudomonadati</taxon>
        <taxon>Pseudomonadota</taxon>
        <taxon>Alphaproteobacteria</taxon>
        <taxon>Sphingomonadales</taxon>
        <taxon>Sphingomonadaceae</taxon>
        <taxon>Novosphingobium</taxon>
    </lineage>
</organism>
<feature type="domain" description="Acyl-CoA dehydrogenase/oxidase N-terminal" evidence="7">
    <location>
        <begin position="8"/>
        <end position="96"/>
    </location>
</feature>
<evidence type="ECO:0008006" key="10">
    <source>
        <dbReference type="Google" id="ProtNLM"/>
    </source>
</evidence>
<dbReference type="Pfam" id="PF02771">
    <property type="entry name" value="Acyl-CoA_dh_N"/>
    <property type="match status" value="1"/>
</dbReference>
<evidence type="ECO:0000256" key="5">
    <source>
        <dbReference type="ARBA" id="ARBA00023002"/>
    </source>
</evidence>
<dbReference type="CDD" id="cd00567">
    <property type="entry name" value="ACAD"/>
    <property type="match status" value="1"/>
</dbReference>
<name>G6ECJ4_9SPHN</name>
<dbReference type="Proteomes" id="UP000004030">
    <property type="component" value="Unassembled WGS sequence"/>
</dbReference>
<evidence type="ECO:0000259" key="7">
    <source>
        <dbReference type="Pfam" id="PF02771"/>
    </source>
</evidence>
<evidence type="ECO:0000256" key="4">
    <source>
        <dbReference type="ARBA" id="ARBA00022827"/>
    </source>
</evidence>
<dbReference type="GO" id="GO:0050660">
    <property type="term" value="F:flavin adenine dinucleotide binding"/>
    <property type="evidence" value="ECO:0007669"/>
    <property type="project" value="InterPro"/>
</dbReference>
<evidence type="ECO:0000256" key="2">
    <source>
        <dbReference type="ARBA" id="ARBA00009347"/>
    </source>
</evidence>
<keyword evidence="5" id="KW-0560">Oxidoreductase</keyword>
<accession>G6ECJ4</accession>
<dbReference type="PANTHER" id="PTHR43884:SF20">
    <property type="entry name" value="ACYL-COA DEHYDROGENASE FADE28"/>
    <property type="match status" value="1"/>
</dbReference>